<dbReference type="Proteomes" id="UP000320811">
    <property type="component" value="Unassembled WGS sequence"/>
</dbReference>
<dbReference type="GO" id="GO:0070042">
    <property type="term" value="F:rRNA (uridine-N3-)-methyltransferase activity"/>
    <property type="evidence" value="ECO:0007669"/>
    <property type="project" value="InterPro"/>
</dbReference>
<dbReference type="SUPFAM" id="SSF69318">
    <property type="entry name" value="Integrin alpha N-terminal domain"/>
    <property type="match status" value="1"/>
</dbReference>
<evidence type="ECO:0000313" key="8">
    <source>
        <dbReference type="EMBL" id="TWF42252.1"/>
    </source>
</evidence>
<organism evidence="8 9">
    <name type="scientific">Chitinophaga polysaccharea</name>
    <dbReference type="NCBI Taxonomy" id="1293035"/>
    <lineage>
        <taxon>Bacteria</taxon>
        <taxon>Pseudomonadati</taxon>
        <taxon>Bacteroidota</taxon>
        <taxon>Chitinophagia</taxon>
        <taxon>Chitinophagales</taxon>
        <taxon>Chitinophagaceae</taxon>
        <taxon>Chitinophaga</taxon>
    </lineage>
</organism>
<gene>
    <name evidence="8" type="ORF">FHW36_1027</name>
</gene>
<dbReference type="GO" id="GO:0070475">
    <property type="term" value="P:rRNA base methylation"/>
    <property type="evidence" value="ECO:0007669"/>
    <property type="project" value="InterPro"/>
</dbReference>
<comment type="caution">
    <text evidence="8">The sequence shown here is derived from an EMBL/GenBank/DDBJ whole genome shotgun (WGS) entry which is preliminary data.</text>
</comment>
<dbReference type="Pfam" id="PF10354">
    <property type="entry name" value="BMT5-like"/>
    <property type="match status" value="1"/>
</dbReference>
<dbReference type="InterPro" id="IPR050708">
    <property type="entry name" value="T6SS_VgrG/RHS"/>
</dbReference>
<dbReference type="RefSeq" id="WP_145665423.1">
    <property type="nucleotide sequence ID" value="NZ_VIWO01000002.1"/>
</dbReference>
<keyword evidence="9" id="KW-1185">Reference proteome</keyword>
<keyword evidence="3" id="KW-0843">Virulence</keyword>
<dbReference type="NCBIfam" id="TIGR03696">
    <property type="entry name" value="Rhs_assc_core"/>
    <property type="match status" value="1"/>
</dbReference>
<dbReference type="PANTHER" id="PTHR32305">
    <property type="match status" value="1"/>
</dbReference>
<dbReference type="InterPro" id="IPR022385">
    <property type="entry name" value="Rhs_assc_core"/>
</dbReference>
<evidence type="ECO:0000259" key="6">
    <source>
        <dbReference type="Pfam" id="PF12255"/>
    </source>
</evidence>
<feature type="domain" description="25S rRNA (uridine-N(3))-methyltransferase BMT5-like" evidence="5">
    <location>
        <begin position="2172"/>
        <end position="2340"/>
    </location>
</feature>
<dbReference type="InterPro" id="IPR003284">
    <property type="entry name" value="Sal_SpvB"/>
</dbReference>
<dbReference type="InterPro" id="IPR019446">
    <property type="entry name" value="BMT5-like"/>
</dbReference>
<comment type="subcellular location">
    <subcellularLocation>
        <location evidence="1">Secreted</location>
    </subcellularLocation>
</comment>
<evidence type="ECO:0000259" key="7">
    <source>
        <dbReference type="Pfam" id="PF12256"/>
    </source>
</evidence>
<sequence>MEPNEDKSGKSKISIQELSLPKGGGAMKGLEDSFQPNIFTGTGTYSIPLPVTAARGFEPNLALSYSSGNGNSAFGLGCSLSLSKISVSTTTGTPQYHSDMIYELEEAGQLLIKEMNGNPRKETLNSISYTVTIYIPRILSDYSLIEQWKDDTTGLSFWKVLSADNVLRFYGQTEESRISNPDQPQQIFQWLIDESQDNKGNKNRFSYKKENTDNVPATIYEQNRTVTANRYIHSIQYGNYLDASQKEQFAFELIFDYGEYDLADPAKAYTPTKSWACRPDPYSVYNSGFEIRTFRLCGNVLLFHHFPSLQATPLLVKSLSLEYLHQQAYGNVALQCMSMLNKVTLRGYRLNDDGTFSTLAQPTTELRYSAFNPPIAPEFKVLEMGEGFTIPGDLSSAAYLPVDLYGDGLPGFLYSNNETSLYLAPLGEGKYAGPAYSQQFPVNRNIQDGNATLVDIDGDGQLEMLISNPAKAGFYDCNNDGTWDNFSTFRQYPNTASLPFMEPVGINNNGKTDLLQAEPNYINIFFSKGKEGYKPLRSVPNTNSIPAPTSASQELVTFTGIFGDGLSHRVRIRSGIVECWPNLGYGVYGKKVLMGNAPLFDNNFNSNQLYLADIAGTGTTDLIYLFANHIAIYLNQNGNSFADPIKIQLPALYDAMDQVSFVDVLGNGTTCLVLTKIAPIPIHYYYNFAGEIALYGSTTAKTMKPFLMNEVDNNMGCITQLHYCSSTKFALEDKLAGKPWVTKLRFPVQVVESRVTIDLITNTRYSSTYKYHDGYYDPTERRFCGFGYVESWDTEKFDDFTSNQVFSQQFNPELFVAPVYTRQWFLTGVSEGYQANMAYYKRQFFQGDKSAYDFPDSVMELGTYNDDAEILREAYLALSGQLLRREVYGTDDSPEAVNPYTVEASNVTVTLVQPANGQRYAAFTVHPREGIAYNYERNPDDPRIQQNFTLSVDELSGQVKASAIIYLPRRNNMSGTLPDQLTLKATGAQYEYIDTAENATYRWRGLLCEQQQFEIFGLAPDVNSQYFSFNAAKSQVDTAFTNVVPYGGALDPLKKEARQLTWNQVYFWNEDQSAVLPFGQISSNGLTHHLQSAAFTQAFIDTAFTNHLTQTILADDGGYYYDTANGYWWNRGLIQYYYDHTQSGYFHMPYKTENSFAAPTSSLFEKVTLEYDTPFVLMPIVQKEYLDDTTINQQTCEIDYQVMQYKQVIDINNNVSQAIFDPLGLVAVTSTFGKEAGVDTGGMRLYAYDSKPAEYQNRLAGSSGGAITFDDVLAHKDYYLQGATNYFYYSLHTWKPSNQDPQPISAIHLVRDQYYYVNAASTPFSCQTAIQYEDGMGRDIANKLLVDKDATTDQWMVSGRTVYNNKGEPCEQYFPFFSDSPYYEGLDDIVLIPPTSTYYDPLMRVIRVDTPKGFFTKTMRTAWEEKYYDEDDTVLESSFYKNNYPDKVSPAEKLALEKAAVFFDTPTITVSSNTGNACMEIHTLAGGRQLPTHTINDIQGRVVESVDPRLYESNQQQGTHYYNFRYLYAMEAEKPLSTDSADAGVIQELLNIFDKRLLDWNSRNYCQFTTYDKLQRPLQLLVKKLDSTGPITSFEDFSLAEIYTYGETRADSYNYNLRGQVYQLNDLSGIVIDSSYSMAGQIMQYSRQMVQDYKLPVNWKDQVPLQAEVYLQKDTYNALQLLITSTSPDDTVTTQTYNKASLLKGIDLTFKDNSTQAVISSITYNANSQRTAVAYGNGIVTSYTYEDTTQRLLEQQTVKQGNAKTSAKAKTRTRVNVIDTNLLMDIGYTYDPVGNITQTNDTSVEIVFNNNQQVDPIANFTYDAVYRLIEASGRQHIGINGNTYKNNKVDNSFKQSIFSQLPSSNDLVKLENYREIYTYDDANNLIKKQHIASTSYTVDTPVLANCNRLSGIEYDEAGNMRQLQINSMVPLSYNCCNNLVKAAIITRPDQPDDADYYLYDASEMRTLKVNETLDHGGTVTNISQKIYLGNYEVTREYSVGGSGNPVLTSERQTLRVMDTGNCALIVHYWVSANSQRNGHAAGDRSFRFQLSNNVSSVAMERDAAAALISYEEYFPFGGTGIIAGESETEVDIKDYRYNGKECDDSTGLYYYGARYYISWLGRWNKPDPEGTVDGLNLYTYVGNNPLINYDPTGTSFAAPVAASSNPAGRTRLFLGESDFTYALAFATKHPDIAHTMVATTYESEDKLEEMDFFDTMYKNKLALQAMGVQVLHGVDATDFGTWTDTEAAGIEQIYFSHPHTQSRKYHTSNVLKGLFREAREYLTADIKIHIPRVWKKSKLAGIESMYGFSKVLDEGAEKDTWVLDSKHKFSDTRYPGYKHTMTQGGGSADVTKNGSVEFVFRQKRSSDTAAAAEYKKARTAVDTDSESEDESDTPPPVNPAWERLKTDLLRSFATPVFGSLS</sequence>
<evidence type="ECO:0000256" key="3">
    <source>
        <dbReference type="ARBA" id="ARBA00023026"/>
    </source>
</evidence>
<evidence type="ECO:0000256" key="2">
    <source>
        <dbReference type="ARBA" id="ARBA00022525"/>
    </source>
</evidence>
<dbReference type="Gene3D" id="2.180.10.10">
    <property type="entry name" value="RHS repeat-associated core"/>
    <property type="match status" value="1"/>
</dbReference>
<protein>
    <submittedName>
        <fullName evidence="8">RHS repeat-associated protein</fullName>
    </submittedName>
</protein>
<evidence type="ECO:0000256" key="4">
    <source>
        <dbReference type="SAM" id="MobiDB-lite"/>
    </source>
</evidence>
<name>A0A561PVW9_9BACT</name>
<reference evidence="8 9" key="1">
    <citation type="submission" date="2019-06" db="EMBL/GenBank/DDBJ databases">
        <title>Sorghum-associated microbial communities from plants grown in Nebraska, USA.</title>
        <authorList>
            <person name="Schachtman D."/>
        </authorList>
    </citation>
    <scope>NUCLEOTIDE SEQUENCE [LARGE SCALE GENOMIC DNA]</scope>
    <source>
        <strain evidence="8 9">1209</strain>
    </source>
</reference>
<dbReference type="Pfam" id="PF03534">
    <property type="entry name" value="SpvB"/>
    <property type="match status" value="1"/>
</dbReference>
<evidence type="ECO:0000259" key="5">
    <source>
        <dbReference type="Pfam" id="PF10354"/>
    </source>
</evidence>
<feature type="compositionally biased region" description="Acidic residues" evidence="4">
    <location>
        <begin position="2383"/>
        <end position="2392"/>
    </location>
</feature>
<dbReference type="Pfam" id="PF12255">
    <property type="entry name" value="TcdB_toxin_midC"/>
    <property type="match status" value="1"/>
</dbReference>
<dbReference type="InterPro" id="IPR022044">
    <property type="entry name" value="TcdB_toxin_mid/C"/>
</dbReference>
<evidence type="ECO:0000256" key="1">
    <source>
        <dbReference type="ARBA" id="ARBA00004613"/>
    </source>
</evidence>
<dbReference type="InterPro" id="IPR022045">
    <property type="entry name" value="TcdB_toxin_mid/N"/>
</dbReference>
<dbReference type="PRINTS" id="PR01341">
    <property type="entry name" value="SALSPVBPROT"/>
</dbReference>
<dbReference type="InterPro" id="IPR028994">
    <property type="entry name" value="Integrin_alpha_N"/>
</dbReference>
<dbReference type="OrthoDB" id="9765204at2"/>
<feature type="domain" description="Insecticide toxin TcdB middle/C-terminal" evidence="6">
    <location>
        <begin position="874"/>
        <end position="986"/>
    </location>
</feature>
<dbReference type="EMBL" id="VIWO01000002">
    <property type="protein sequence ID" value="TWF42252.1"/>
    <property type="molecule type" value="Genomic_DNA"/>
</dbReference>
<feature type="region of interest" description="Disordered" evidence="4">
    <location>
        <begin position="2375"/>
        <end position="2402"/>
    </location>
</feature>
<accession>A0A561PVW9</accession>
<evidence type="ECO:0000313" key="9">
    <source>
        <dbReference type="Proteomes" id="UP000320811"/>
    </source>
</evidence>
<dbReference type="Pfam" id="PF12256">
    <property type="entry name" value="TcdB_toxin_midN"/>
    <property type="match status" value="1"/>
</dbReference>
<dbReference type="GO" id="GO:0005576">
    <property type="term" value="C:extracellular region"/>
    <property type="evidence" value="ECO:0007669"/>
    <property type="project" value="UniProtKB-SubCell"/>
</dbReference>
<keyword evidence="2" id="KW-0964">Secreted</keyword>
<proteinExistence type="predicted"/>
<dbReference type="GO" id="GO:0005737">
    <property type="term" value="C:cytoplasm"/>
    <property type="evidence" value="ECO:0007669"/>
    <property type="project" value="InterPro"/>
</dbReference>
<feature type="domain" description="Insecticide toxin TcdB middle/N-terminal" evidence="7">
    <location>
        <begin position="657"/>
        <end position="804"/>
    </location>
</feature>
<dbReference type="PANTHER" id="PTHR32305:SF15">
    <property type="entry name" value="PROTEIN RHSA-RELATED"/>
    <property type="match status" value="1"/>
</dbReference>